<protein>
    <submittedName>
        <fullName evidence="1">Uncharacterized protein</fullName>
    </submittedName>
</protein>
<evidence type="ECO:0000313" key="1">
    <source>
        <dbReference type="EMBL" id="KAI3725215.1"/>
    </source>
</evidence>
<evidence type="ECO:0000313" key="2">
    <source>
        <dbReference type="Proteomes" id="UP001056120"/>
    </source>
</evidence>
<sequence>MASHIKQKEHGKDKNVWWFNGEKDDEGGSRMMADWIQPQAKEKMVFDGLLGSYTKVQEDSIIRSSRHNNFYQLLNRNNDLYKLLGRNTWRASLALGECDLQGLRMICFIDIARYIGVKTDVSFGDAKELNGTIPWEWESSGGKLARHWPIDGDVGIGESCCESVRFPFGSWLLPNSLNTFILGGVQMCNVLTDYLSKGRKWKLSKIENAEFALNRMTSGDYVSTLMEAFLRIIELLVSMTSVGDYQGLMPKVQGFWH</sequence>
<reference evidence="1 2" key="2">
    <citation type="journal article" date="2022" name="Mol. Ecol. Resour.">
        <title>The genomes of chicory, endive, great burdock and yacon provide insights into Asteraceae paleo-polyploidization history and plant inulin production.</title>
        <authorList>
            <person name="Fan W."/>
            <person name="Wang S."/>
            <person name="Wang H."/>
            <person name="Wang A."/>
            <person name="Jiang F."/>
            <person name="Liu H."/>
            <person name="Zhao H."/>
            <person name="Xu D."/>
            <person name="Zhang Y."/>
        </authorList>
    </citation>
    <scope>NUCLEOTIDE SEQUENCE [LARGE SCALE GENOMIC DNA]</scope>
    <source>
        <strain evidence="2">cv. Yunnan</strain>
        <tissue evidence="1">Leaves</tissue>
    </source>
</reference>
<organism evidence="1 2">
    <name type="scientific">Smallanthus sonchifolius</name>
    <dbReference type="NCBI Taxonomy" id="185202"/>
    <lineage>
        <taxon>Eukaryota</taxon>
        <taxon>Viridiplantae</taxon>
        <taxon>Streptophyta</taxon>
        <taxon>Embryophyta</taxon>
        <taxon>Tracheophyta</taxon>
        <taxon>Spermatophyta</taxon>
        <taxon>Magnoliopsida</taxon>
        <taxon>eudicotyledons</taxon>
        <taxon>Gunneridae</taxon>
        <taxon>Pentapetalae</taxon>
        <taxon>asterids</taxon>
        <taxon>campanulids</taxon>
        <taxon>Asterales</taxon>
        <taxon>Asteraceae</taxon>
        <taxon>Asteroideae</taxon>
        <taxon>Heliantheae alliance</taxon>
        <taxon>Millerieae</taxon>
        <taxon>Smallanthus</taxon>
    </lineage>
</organism>
<proteinExistence type="predicted"/>
<name>A0ACB9BTC0_9ASTR</name>
<dbReference type="EMBL" id="CM042039">
    <property type="protein sequence ID" value="KAI3725215.1"/>
    <property type="molecule type" value="Genomic_DNA"/>
</dbReference>
<gene>
    <name evidence="1" type="ORF">L1987_64994</name>
</gene>
<accession>A0ACB9BTC0</accession>
<reference evidence="2" key="1">
    <citation type="journal article" date="2022" name="Mol. Ecol. Resour.">
        <title>The genomes of chicory, endive, great burdock and yacon provide insights into Asteraceae palaeo-polyploidization history and plant inulin production.</title>
        <authorList>
            <person name="Fan W."/>
            <person name="Wang S."/>
            <person name="Wang H."/>
            <person name="Wang A."/>
            <person name="Jiang F."/>
            <person name="Liu H."/>
            <person name="Zhao H."/>
            <person name="Xu D."/>
            <person name="Zhang Y."/>
        </authorList>
    </citation>
    <scope>NUCLEOTIDE SEQUENCE [LARGE SCALE GENOMIC DNA]</scope>
    <source>
        <strain evidence="2">cv. Yunnan</strain>
    </source>
</reference>
<comment type="caution">
    <text evidence="1">The sequence shown here is derived from an EMBL/GenBank/DDBJ whole genome shotgun (WGS) entry which is preliminary data.</text>
</comment>
<keyword evidence="2" id="KW-1185">Reference proteome</keyword>
<dbReference type="Proteomes" id="UP001056120">
    <property type="component" value="Linkage Group LG22"/>
</dbReference>